<dbReference type="OrthoDB" id="10611054at2759"/>
<reference evidence="2" key="1">
    <citation type="journal article" date="2020" name="Stud. Mycol.">
        <title>101 Dothideomycetes genomes: a test case for predicting lifestyles and emergence of pathogens.</title>
        <authorList>
            <person name="Haridas S."/>
            <person name="Albert R."/>
            <person name="Binder M."/>
            <person name="Bloem J."/>
            <person name="Labutti K."/>
            <person name="Salamov A."/>
            <person name="Andreopoulos B."/>
            <person name="Baker S."/>
            <person name="Barry K."/>
            <person name="Bills G."/>
            <person name="Bluhm B."/>
            <person name="Cannon C."/>
            <person name="Castanera R."/>
            <person name="Culley D."/>
            <person name="Daum C."/>
            <person name="Ezra D."/>
            <person name="Gonzalez J."/>
            <person name="Henrissat B."/>
            <person name="Kuo A."/>
            <person name="Liang C."/>
            <person name="Lipzen A."/>
            <person name="Lutzoni F."/>
            <person name="Magnuson J."/>
            <person name="Mondo S."/>
            <person name="Nolan M."/>
            <person name="Ohm R."/>
            <person name="Pangilinan J."/>
            <person name="Park H.-J."/>
            <person name="Ramirez L."/>
            <person name="Alfaro M."/>
            <person name="Sun H."/>
            <person name="Tritt A."/>
            <person name="Yoshinaga Y."/>
            <person name="Zwiers L.-H."/>
            <person name="Turgeon B."/>
            <person name="Goodwin S."/>
            <person name="Spatafora J."/>
            <person name="Crous P."/>
            <person name="Grigoriev I."/>
        </authorList>
    </citation>
    <scope>NUCLEOTIDE SEQUENCE</scope>
    <source>
        <strain evidence="2">CBS 119687</strain>
    </source>
</reference>
<feature type="compositionally biased region" description="Basic and acidic residues" evidence="1">
    <location>
        <begin position="20"/>
        <end position="36"/>
    </location>
</feature>
<organism evidence="2 3">
    <name type="scientific">Dothidotthia symphoricarpi CBS 119687</name>
    <dbReference type="NCBI Taxonomy" id="1392245"/>
    <lineage>
        <taxon>Eukaryota</taxon>
        <taxon>Fungi</taxon>
        <taxon>Dikarya</taxon>
        <taxon>Ascomycota</taxon>
        <taxon>Pezizomycotina</taxon>
        <taxon>Dothideomycetes</taxon>
        <taxon>Pleosporomycetidae</taxon>
        <taxon>Pleosporales</taxon>
        <taxon>Dothidotthiaceae</taxon>
        <taxon>Dothidotthia</taxon>
    </lineage>
</organism>
<dbReference type="GeneID" id="54410594"/>
<dbReference type="RefSeq" id="XP_033527366.1">
    <property type="nucleotide sequence ID" value="XM_033670162.1"/>
</dbReference>
<proteinExistence type="predicted"/>
<dbReference type="Proteomes" id="UP000799771">
    <property type="component" value="Unassembled WGS sequence"/>
</dbReference>
<dbReference type="EMBL" id="ML977500">
    <property type="protein sequence ID" value="KAF2132979.1"/>
    <property type="molecule type" value="Genomic_DNA"/>
</dbReference>
<gene>
    <name evidence="2" type="ORF">P153DRAFT_382601</name>
</gene>
<name>A0A6A6AM19_9PLEO</name>
<dbReference type="AlphaFoldDB" id="A0A6A6AM19"/>
<feature type="compositionally biased region" description="Low complexity" evidence="1">
    <location>
        <begin position="1"/>
        <end position="16"/>
    </location>
</feature>
<keyword evidence="3" id="KW-1185">Reference proteome</keyword>
<evidence type="ECO:0000256" key="1">
    <source>
        <dbReference type="SAM" id="MobiDB-lite"/>
    </source>
</evidence>
<sequence length="117" mass="13351">MDQPPKKSLFSKFSKLNPRGKKETQDEKDARLQKEEEAAVQERQKMKETVMKYRGLNEAQAEEYMEQQKKKKGGLTTEQGLKAIVVPSLIELEDVNSLICALPQGIWIGLFDIVKLS</sequence>
<accession>A0A6A6AM19</accession>
<protein>
    <submittedName>
        <fullName evidence="2">Uncharacterized protein</fullName>
    </submittedName>
</protein>
<evidence type="ECO:0000313" key="3">
    <source>
        <dbReference type="Proteomes" id="UP000799771"/>
    </source>
</evidence>
<evidence type="ECO:0000313" key="2">
    <source>
        <dbReference type="EMBL" id="KAF2132979.1"/>
    </source>
</evidence>
<feature type="region of interest" description="Disordered" evidence="1">
    <location>
        <begin position="1"/>
        <end position="36"/>
    </location>
</feature>